<keyword evidence="9" id="KW-1185">Reference proteome</keyword>
<evidence type="ECO:0000259" key="7">
    <source>
        <dbReference type="PROSITE" id="PS51649"/>
    </source>
</evidence>
<feature type="compositionally biased region" description="Basic and acidic residues" evidence="5">
    <location>
        <begin position="304"/>
        <end position="320"/>
    </location>
</feature>
<dbReference type="InterPro" id="IPR000210">
    <property type="entry name" value="BTB/POZ_dom"/>
</dbReference>
<evidence type="ECO:0000256" key="5">
    <source>
        <dbReference type="SAM" id="MobiDB-lite"/>
    </source>
</evidence>
<feature type="domain" description="NPH3" evidence="7">
    <location>
        <begin position="252"/>
        <end position="542"/>
    </location>
</feature>
<reference evidence="8 9" key="1">
    <citation type="submission" date="2020-06" db="EMBL/GenBank/DDBJ databases">
        <title>WGS assembly of Ceratodon purpureus strain R40.</title>
        <authorList>
            <person name="Carey S.B."/>
            <person name="Jenkins J."/>
            <person name="Shu S."/>
            <person name="Lovell J.T."/>
            <person name="Sreedasyam A."/>
            <person name="Maumus F."/>
            <person name="Tiley G.P."/>
            <person name="Fernandez-Pozo N."/>
            <person name="Barry K."/>
            <person name="Chen C."/>
            <person name="Wang M."/>
            <person name="Lipzen A."/>
            <person name="Daum C."/>
            <person name="Saski C.A."/>
            <person name="Payton A.C."/>
            <person name="Mcbreen J.C."/>
            <person name="Conrad R.E."/>
            <person name="Kollar L.M."/>
            <person name="Olsson S."/>
            <person name="Huttunen S."/>
            <person name="Landis J.B."/>
            <person name="Wickett N.J."/>
            <person name="Johnson M.G."/>
            <person name="Rensing S.A."/>
            <person name="Grimwood J."/>
            <person name="Schmutz J."/>
            <person name="Mcdaniel S.F."/>
        </authorList>
    </citation>
    <scope>NUCLEOTIDE SEQUENCE [LARGE SCALE GENOMIC DNA]</scope>
    <source>
        <strain evidence="8 9">R40</strain>
    </source>
</reference>
<evidence type="ECO:0000259" key="6">
    <source>
        <dbReference type="PROSITE" id="PS50097"/>
    </source>
</evidence>
<dbReference type="FunFam" id="3.30.710.10:FF:000168">
    <property type="entry name" value="BTB/POZ domain-containing protein At1g03010"/>
    <property type="match status" value="1"/>
</dbReference>
<dbReference type="SUPFAM" id="SSF54695">
    <property type="entry name" value="POZ domain"/>
    <property type="match status" value="1"/>
</dbReference>
<dbReference type="InterPro" id="IPR043454">
    <property type="entry name" value="NPH3/RPT2-like"/>
</dbReference>
<keyword evidence="2" id="KW-0597">Phosphoprotein</keyword>
<dbReference type="Gene3D" id="3.30.710.10">
    <property type="entry name" value="Potassium Channel Kv1.1, Chain A"/>
    <property type="match status" value="1"/>
</dbReference>
<feature type="compositionally biased region" description="Basic and acidic residues" evidence="5">
    <location>
        <begin position="611"/>
        <end position="623"/>
    </location>
</feature>
<feature type="region of interest" description="Disordered" evidence="5">
    <location>
        <begin position="611"/>
        <end position="679"/>
    </location>
</feature>
<organism evidence="8 9">
    <name type="scientific">Ceratodon purpureus</name>
    <name type="common">Fire moss</name>
    <name type="synonym">Dicranum purpureum</name>
    <dbReference type="NCBI Taxonomy" id="3225"/>
    <lineage>
        <taxon>Eukaryota</taxon>
        <taxon>Viridiplantae</taxon>
        <taxon>Streptophyta</taxon>
        <taxon>Embryophyta</taxon>
        <taxon>Bryophyta</taxon>
        <taxon>Bryophytina</taxon>
        <taxon>Bryopsida</taxon>
        <taxon>Dicranidae</taxon>
        <taxon>Pseudoditrichales</taxon>
        <taxon>Ditrichaceae</taxon>
        <taxon>Ceratodon</taxon>
    </lineage>
</organism>
<dbReference type="Pfam" id="PF00651">
    <property type="entry name" value="BTB"/>
    <property type="match status" value="1"/>
</dbReference>
<dbReference type="AlphaFoldDB" id="A0A8T0HKE5"/>
<evidence type="ECO:0000256" key="3">
    <source>
        <dbReference type="ARBA" id="ARBA00022786"/>
    </source>
</evidence>
<dbReference type="PROSITE" id="PS51649">
    <property type="entry name" value="NPH3"/>
    <property type="match status" value="1"/>
</dbReference>
<evidence type="ECO:0000256" key="1">
    <source>
        <dbReference type="ARBA" id="ARBA00004906"/>
    </source>
</evidence>
<keyword evidence="3" id="KW-0833">Ubl conjugation pathway</keyword>
<comment type="caution">
    <text evidence="8">The sequence shown here is derived from an EMBL/GenBank/DDBJ whole genome shotgun (WGS) entry which is preliminary data.</text>
</comment>
<dbReference type="PANTHER" id="PTHR32370">
    <property type="entry name" value="OS12G0117600 PROTEIN"/>
    <property type="match status" value="1"/>
</dbReference>
<keyword evidence="4" id="KW-0175">Coiled coil</keyword>
<sequence length="679" mass="75464">MLEERGTKMDWLARTRADMATSLTPKFDTLKPLPTRRHSLDIVTGRRTSRASFSMKRTNEWVLTTDVPSDIVVEAGGMNFSLHKFPLVARSGRIRKSVANLADSDNPNLLQLTDVPGGAEAFDLAAKFCYGINFEITTSNVAVLRCAAEYLEMTESYGENNLVARTEAFLSEVVLQSLADSIAVLHNCENLLPLAEDLGIVSRCIEAAATKACREQNTNAIGRSEFGGSGRSENFKLSSSSNLSHTKAPAADWWAEDLAVLRIDFYQRILATMRTKGLRVESIGGALMHFAQRSLKGFNRKQNGRSDMKPPKMKVHDSSTAMEHEQRILVETIVSLLPPEKNTASCSFLFGLLRTAIILDTTIACRLDLEKRIGMQLEQATLDDLLIPSFSYTGDTLFDNDIVHRIVVNFLQQDDSDDLQVAHPMYDSDGGGSPSQSAMMKVAKLVDSYLAEIAPDANLKLSKFIALAEILPDYARVVDDGLYRAVDIYLKAHPALTEVDRKKICKLMDCQKLSQEACTHAAQNERLPVQVVVQVLYFEQLRMRNALAAGAFADPMESSNGHYQHRMGSGNMSAAHSPKDNYSAIRRENRELKLELARMRMRLTDIEKDHVLMKQDMQPEKPIKTSKSTVGRKLSRLNPFARRDSKDLSSSNGSGKPVQTPEASSRSGGFGRRRRHSIS</sequence>
<evidence type="ECO:0000256" key="4">
    <source>
        <dbReference type="SAM" id="Coils"/>
    </source>
</evidence>
<dbReference type="OrthoDB" id="624345at2759"/>
<feature type="coiled-coil region" evidence="4">
    <location>
        <begin position="582"/>
        <end position="609"/>
    </location>
</feature>
<protein>
    <submittedName>
        <fullName evidence="8">Uncharacterized protein</fullName>
    </submittedName>
</protein>
<accession>A0A8T0HKE5</accession>
<dbReference type="EMBL" id="CM026427">
    <property type="protein sequence ID" value="KAG0571233.1"/>
    <property type="molecule type" value="Genomic_DNA"/>
</dbReference>
<dbReference type="Proteomes" id="UP000822688">
    <property type="component" value="Chromosome 6"/>
</dbReference>
<dbReference type="InterPro" id="IPR011333">
    <property type="entry name" value="SKP1/BTB/POZ_sf"/>
</dbReference>
<evidence type="ECO:0000313" key="9">
    <source>
        <dbReference type="Proteomes" id="UP000822688"/>
    </source>
</evidence>
<gene>
    <name evidence="8" type="ORF">KC19_6G221600</name>
</gene>
<feature type="domain" description="BTB" evidence="6">
    <location>
        <begin position="69"/>
        <end position="138"/>
    </location>
</feature>
<name>A0A8T0HKE5_CERPU</name>
<dbReference type="Pfam" id="PF03000">
    <property type="entry name" value="NPH3"/>
    <property type="match status" value="1"/>
</dbReference>
<evidence type="ECO:0000313" key="8">
    <source>
        <dbReference type="EMBL" id="KAG0571233.1"/>
    </source>
</evidence>
<dbReference type="PROSITE" id="PS50097">
    <property type="entry name" value="BTB"/>
    <property type="match status" value="1"/>
</dbReference>
<dbReference type="InterPro" id="IPR027356">
    <property type="entry name" value="NPH3_dom"/>
</dbReference>
<proteinExistence type="predicted"/>
<comment type="pathway">
    <text evidence="1">Protein modification; protein ubiquitination.</text>
</comment>
<evidence type="ECO:0000256" key="2">
    <source>
        <dbReference type="ARBA" id="ARBA00022553"/>
    </source>
</evidence>
<feature type="region of interest" description="Disordered" evidence="5">
    <location>
        <begin position="300"/>
        <end position="320"/>
    </location>
</feature>